<dbReference type="InterPro" id="IPR003439">
    <property type="entry name" value="ABC_transporter-like_ATP-bd"/>
</dbReference>
<feature type="domain" description="ABC transporter" evidence="10">
    <location>
        <begin position="350"/>
        <end position="583"/>
    </location>
</feature>
<evidence type="ECO:0000259" key="10">
    <source>
        <dbReference type="PROSITE" id="PS50893"/>
    </source>
</evidence>
<evidence type="ECO:0000313" key="12">
    <source>
        <dbReference type="EMBL" id="GGJ67283.1"/>
    </source>
</evidence>
<dbReference type="GO" id="GO:0005886">
    <property type="term" value="C:plasma membrane"/>
    <property type="evidence" value="ECO:0007669"/>
    <property type="project" value="UniProtKB-SubCell"/>
</dbReference>
<dbReference type="PROSITE" id="PS50893">
    <property type="entry name" value="ABC_TRANSPORTER_2"/>
    <property type="match status" value="1"/>
</dbReference>
<dbReference type="PANTHER" id="PTHR43394:SF1">
    <property type="entry name" value="ATP-BINDING CASSETTE SUB-FAMILY B MEMBER 10, MITOCHONDRIAL"/>
    <property type="match status" value="1"/>
</dbReference>
<dbReference type="InterPro" id="IPR039421">
    <property type="entry name" value="Type_1_exporter"/>
</dbReference>
<evidence type="ECO:0000313" key="13">
    <source>
        <dbReference type="Proteomes" id="UP000635726"/>
    </source>
</evidence>
<dbReference type="EMBL" id="BMOE01000002">
    <property type="protein sequence ID" value="GGJ67283.1"/>
    <property type="molecule type" value="Genomic_DNA"/>
</dbReference>
<evidence type="ECO:0000256" key="1">
    <source>
        <dbReference type="ARBA" id="ARBA00004651"/>
    </source>
</evidence>
<dbReference type="GO" id="GO:0005524">
    <property type="term" value="F:ATP binding"/>
    <property type="evidence" value="ECO:0007669"/>
    <property type="project" value="UniProtKB-KW"/>
</dbReference>
<dbReference type="SUPFAM" id="SSF52540">
    <property type="entry name" value="P-loop containing nucleoside triphosphate hydrolases"/>
    <property type="match status" value="1"/>
</dbReference>
<dbReference type="Gene3D" id="3.40.50.300">
    <property type="entry name" value="P-loop containing nucleotide triphosphate hydrolases"/>
    <property type="match status" value="1"/>
</dbReference>
<dbReference type="InterPro" id="IPR003593">
    <property type="entry name" value="AAA+_ATPase"/>
</dbReference>
<dbReference type="InterPro" id="IPR036640">
    <property type="entry name" value="ABC1_TM_sf"/>
</dbReference>
<proteinExistence type="predicted"/>
<keyword evidence="2" id="KW-0813">Transport</keyword>
<evidence type="ECO:0000256" key="6">
    <source>
        <dbReference type="ARBA" id="ARBA00022840"/>
    </source>
</evidence>
<dbReference type="Pfam" id="PF00664">
    <property type="entry name" value="ABC_membrane"/>
    <property type="match status" value="1"/>
</dbReference>
<feature type="transmembrane region" description="Helical" evidence="9">
    <location>
        <begin position="144"/>
        <end position="169"/>
    </location>
</feature>
<evidence type="ECO:0000259" key="11">
    <source>
        <dbReference type="PROSITE" id="PS50929"/>
    </source>
</evidence>
<keyword evidence="5" id="KW-0547">Nucleotide-binding</keyword>
<feature type="transmembrane region" description="Helical" evidence="9">
    <location>
        <begin position="291"/>
        <end position="313"/>
    </location>
</feature>
<feature type="transmembrane region" description="Helical" evidence="9">
    <location>
        <begin position="36"/>
        <end position="58"/>
    </location>
</feature>
<feature type="transmembrane region" description="Helical" evidence="9">
    <location>
        <begin position="259"/>
        <end position="279"/>
    </location>
</feature>
<dbReference type="FunFam" id="3.40.50.300:FF:000299">
    <property type="entry name" value="ABC transporter ATP-binding protein/permease"/>
    <property type="match status" value="1"/>
</dbReference>
<dbReference type="Pfam" id="PF00005">
    <property type="entry name" value="ABC_tran"/>
    <property type="match status" value="1"/>
</dbReference>
<evidence type="ECO:0000256" key="2">
    <source>
        <dbReference type="ARBA" id="ARBA00022448"/>
    </source>
</evidence>
<protein>
    <submittedName>
        <fullName evidence="12">ABC transporter</fullName>
    </submittedName>
</protein>
<keyword evidence="8 9" id="KW-0472">Membrane</keyword>
<feature type="transmembrane region" description="Helical" evidence="9">
    <location>
        <begin position="70"/>
        <end position="90"/>
    </location>
</feature>
<keyword evidence="6" id="KW-0067">ATP-binding</keyword>
<name>A0A917P944_9DEIO</name>
<dbReference type="SUPFAM" id="SSF90123">
    <property type="entry name" value="ABC transporter transmembrane region"/>
    <property type="match status" value="1"/>
</dbReference>
<dbReference type="GO" id="GO:0016887">
    <property type="term" value="F:ATP hydrolysis activity"/>
    <property type="evidence" value="ECO:0007669"/>
    <property type="project" value="InterPro"/>
</dbReference>
<evidence type="ECO:0000256" key="8">
    <source>
        <dbReference type="ARBA" id="ARBA00023136"/>
    </source>
</evidence>
<sequence length="583" mass="62865">MSGILDGLSAESYDRQYTDRELLRRILALLQHERGLLLRVSGTLLTSTLIGLAVPYGVSQALTRTRVDNLPLTAGLVLAVTLAGALSWALQYIQRVWTRQAMANVVMELQEQAFRAAVRQDARFYETTTQGQVVSRITGDTQSFSLTVTLTLGAVSQLVLVAGVLVMLWSVHAPLAAAVTLLIPVVVGVAALFRAWARRSTQQTQRAVANINTSISEAIGGLAVAKSFGQESVLLEEFRAVNETAYRLQVQQGMIYSSIYPVLGVLTGVAVLLVAYLGGRAVIAGGIDIGQWYLFVQALDYFVLPLTGIAAFWSQFQQGLAAAERVFALIDHPAPVHTGRRSLPQTAARIELQDVTFAYREGESVLDGFSLTLTPGETVALVGETGAGKSTVAKLLTGQYRAQGGALLINGVPIEEYDVAELRRHVGYVSQHPFLFAGTVMDNVRLGRAGASTEEAEAAAQALLPGWTEQLPDGLNTRVGERGQGISLGQRQLVVLARILLQAPPILVLDEATANIDPWTEMQFLRALATVQQGRTCLFIAHRRGTIAHAQRVVRLHGGQSQLEVLPTAAARARPAGEWLLPT</sequence>
<evidence type="ECO:0000256" key="4">
    <source>
        <dbReference type="ARBA" id="ARBA00022692"/>
    </source>
</evidence>
<feature type="transmembrane region" description="Helical" evidence="9">
    <location>
        <begin position="175"/>
        <end position="196"/>
    </location>
</feature>
<organism evidence="12 13">
    <name type="scientific">Deinococcus aquiradiocola</name>
    <dbReference type="NCBI Taxonomy" id="393059"/>
    <lineage>
        <taxon>Bacteria</taxon>
        <taxon>Thermotogati</taxon>
        <taxon>Deinococcota</taxon>
        <taxon>Deinococci</taxon>
        <taxon>Deinococcales</taxon>
        <taxon>Deinococcaceae</taxon>
        <taxon>Deinococcus</taxon>
    </lineage>
</organism>
<accession>A0A917P944</accession>
<evidence type="ECO:0000256" key="3">
    <source>
        <dbReference type="ARBA" id="ARBA00022475"/>
    </source>
</evidence>
<dbReference type="Proteomes" id="UP000635726">
    <property type="component" value="Unassembled WGS sequence"/>
</dbReference>
<dbReference type="SMART" id="SM00382">
    <property type="entry name" value="AAA"/>
    <property type="match status" value="1"/>
</dbReference>
<dbReference type="Gene3D" id="1.20.1560.10">
    <property type="entry name" value="ABC transporter type 1, transmembrane domain"/>
    <property type="match status" value="1"/>
</dbReference>
<comment type="subcellular location">
    <subcellularLocation>
        <location evidence="1">Cell membrane</location>
        <topology evidence="1">Multi-pass membrane protein</topology>
    </subcellularLocation>
</comment>
<reference evidence="12" key="2">
    <citation type="submission" date="2020-09" db="EMBL/GenBank/DDBJ databases">
        <authorList>
            <person name="Sun Q."/>
            <person name="Ohkuma M."/>
        </authorList>
    </citation>
    <scope>NUCLEOTIDE SEQUENCE</scope>
    <source>
        <strain evidence="12">JCM 14371</strain>
    </source>
</reference>
<dbReference type="InterPro" id="IPR027417">
    <property type="entry name" value="P-loop_NTPase"/>
</dbReference>
<dbReference type="GO" id="GO:0015421">
    <property type="term" value="F:ABC-type oligopeptide transporter activity"/>
    <property type="evidence" value="ECO:0007669"/>
    <property type="project" value="TreeGrafter"/>
</dbReference>
<keyword evidence="3" id="KW-1003">Cell membrane</keyword>
<dbReference type="CDD" id="cd07346">
    <property type="entry name" value="ABC_6TM_exporters"/>
    <property type="match status" value="1"/>
</dbReference>
<dbReference type="InterPro" id="IPR017871">
    <property type="entry name" value="ABC_transporter-like_CS"/>
</dbReference>
<dbReference type="PROSITE" id="PS50929">
    <property type="entry name" value="ABC_TM1F"/>
    <property type="match status" value="1"/>
</dbReference>
<keyword evidence="4 9" id="KW-0812">Transmembrane</keyword>
<gene>
    <name evidence="12" type="ORF">GCM10008939_09410</name>
</gene>
<evidence type="ECO:0000256" key="9">
    <source>
        <dbReference type="SAM" id="Phobius"/>
    </source>
</evidence>
<dbReference type="PROSITE" id="PS00211">
    <property type="entry name" value="ABC_TRANSPORTER_1"/>
    <property type="match status" value="1"/>
</dbReference>
<evidence type="ECO:0000256" key="7">
    <source>
        <dbReference type="ARBA" id="ARBA00022989"/>
    </source>
</evidence>
<feature type="domain" description="ABC transmembrane type-1" evidence="11">
    <location>
        <begin position="44"/>
        <end position="318"/>
    </location>
</feature>
<comment type="caution">
    <text evidence="12">The sequence shown here is derived from an EMBL/GenBank/DDBJ whole genome shotgun (WGS) entry which is preliminary data.</text>
</comment>
<evidence type="ECO:0000256" key="5">
    <source>
        <dbReference type="ARBA" id="ARBA00022741"/>
    </source>
</evidence>
<keyword evidence="13" id="KW-1185">Reference proteome</keyword>
<dbReference type="RefSeq" id="WP_188961113.1">
    <property type="nucleotide sequence ID" value="NZ_BMOE01000002.1"/>
</dbReference>
<dbReference type="InterPro" id="IPR011527">
    <property type="entry name" value="ABC1_TM_dom"/>
</dbReference>
<keyword evidence="7 9" id="KW-1133">Transmembrane helix</keyword>
<dbReference type="PANTHER" id="PTHR43394">
    <property type="entry name" value="ATP-DEPENDENT PERMEASE MDL1, MITOCHONDRIAL"/>
    <property type="match status" value="1"/>
</dbReference>
<reference evidence="12" key="1">
    <citation type="journal article" date="2014" name="Int. J. Syst. Evol. Microbiol.">
        <title>Complete genome sequence of Corynebacterium casei LMG S-19264T (=DSM 44701T), isolated from a smear-ripened cheese.</title>
        <authorList>
            <consortium name="US DOE Joint Genome Institute (JGI-PGF)"/>
            <person name="Walter F."/>
            <person name="Albersmeier A."/>
            <person name="Kalinowski J."/>
            <person name="Ruckert C."/>
        </authorList>
    </citation>
    <scope>NUCLEOTIDE SEQUENCE</scope>
    <source>
        <strain evidence="12">JCM 14371</strain>
    </source>
</reference>
<dbReference type="AlphaFoldDB" id="A0A917P944"/>